<proteinExistence type="predicted"/>
<dbReference type="AlphaFoldDB" id="W8SLL9"/>
<dbReference type="EMBL" id="KF918414">
    <property type="protein sequence ID" value="AHM24049.1"/>
    <property type="molecule type" value="Genomic_DNA"/>
</dbReference>
<accession>W8SLL9</accession>
<feature type="non-terminal residue" evidence="1">
    <location>
        <position position="1"/>
    </location>
</feature>
<name>W8SLL9_AVIMR</name>
<reference evidence="1" key="1">
    <citation type="submission" date="2013-11" db="EMBL/GenBank/DDBJ databases">
        <title>Molecular phylogeny and population genetics of the mangrove genus Avicennia in the Indo-West Pacific Region.</title>
        <authorList>
            <person name="Li X."/>
            <person name="Huang L."/>
        </authorList>
    </citation>
    <scope>NUCLEOTIDE SEQUENCE</scope>
    <source>
        <strain evidence="1">Amc253</strain>
        <tissue evidence="1">Leaf</tissue>
    </source>
</reference>
<organism evidence="1">
    <name type="scientific">Avicennia marina subsp. marina</name>
    <dbReference type="NCBI Taxonomy" id="1381980"/>
    <lineage>
        <taxon>Eukaryota</taxon>
        <taxon>Viridiplantae</taxon>
        <taxon>Streptophyta</taxon>
        <taxon>Embryophyta</taxon>
        <taxon>Tracheophyta</taxon>
        <taxon>Spermatophyta</taxon>
        <taxon>Magnoliopsida</taxon>
        <taxon>eudicotyledons</taxon>
        <taxon>Gunneridae</taxon>
        <taxon>Pentapetalae</taxon>
        <taxon>asterids</taxon>
        <taxon>lamiids</taxon>
        <taxon>Lamiales</taxon>
        <taxon>Acanthaceae</taxon>
        <taxon>Avicennioideae</taxon>
        <taxon>Avicennia</taxon>
    </lineage>
</organism>
<feature type="non-terminal residue" evidence="1">
    <location>
        <position position="40"/>
    </location>
</feature>
<evidence type="ECO:0000313" key="1">
    <source>
        <dbReference type="EMBL" id="AHM24049.1"/>
    </source>
</evidence>
<protein>
    <submittedName>
        <fullName evidence="1">Chaperone protein DnaJ</fullName>
    </submittedName>
</protein>
<sequence length="40" mass="4496">MGSVQYLCCLMNIQEFNNLRSGQNMAYSLNLLSVPVYPAI</sequence>